<dbReference type="Gene3D" id="3.30.450.20">
    <property type="entry name" value="PAS domain"/>
    <property type="match status" value="8"/>
</dbReference>
<keyword evidence="5 10" id="KW-0418">Kinase</keyword>
<name>A0A444W4K0_9FLAO</name>
<sequence>MNRKKKEHYFISQEGEMGDLIRSADWSKTSLGNPENWPQSLKTMTAMILGNPFGMYIAWGENYTQLYNDAFRPILGVSKHPEALGRSSRETFSEIWDTIGPMFADVMKGHAVSFPDFKVPLHRNGYTEDCFFDFSYSPIKIEDGSIGGILVTVIETTEKKIVADALQESNARFANNIMQAPVAMCIFRGKNHVVEIVNEQMLQLWEAKEENVINKPIFEVLPGLKKQGFDEILYNVFTDGKKITTDELFVQLNRNGQTENTYINFVYEALREPDGTISGVAAIATEVTAQVLARSKVEESEQKIRQLVENAPFPIAVYVGKEMRIELANDSIIKIWGKGPDVIGKTYTEILPELKDEPIFEQVEMVYKTGIPFHSKNSKINLIVDNVLKTSYFDYSFTPLYDNYGNVYGVMNTGVEITDLYLAKQKIEESDKRFRDTVRQAPVGITILRGSEYIVEMANETYLKLVDKEEQTFVGRPLYDSLPEVKETVSALLDNVLNTGIPFHGIEVPVPLNRYGKIETSYFDFLYHPLKEENGNISGILVTATEVTEKVEARKKIELNEERLKIVVEASELGTWELNVKTRIPTYSQRYLEILGGYKEEVTLTHEELLAHLHPDDLHIRNKGFKEALNTGFLNYEVRVIWKDQSIHWIEGKGKVFYDENHEPEKLIGTIRDITEEKKYQQKIEESEKKLRNLIMQSPVPKAILRGNDFVIEMANFVLLKNIWKKEESQVQGKKILEIFPELKKQKYADLLKKVYESGNVYSESESLLFIDNEKTGNQFYVDFEFAPLRESNNSISGIRMTLIDVTEKVEARKKIEESEKRFRSLTESIPQLIWETDADGNALFTSGRWLEYTGIEPGVEGSWQKMIHPDDFDENVKIWQHALATGEMYRCDVRMRRKDGSYRWHTVIGEPVLGLDNKIVKWVGAFTDIHTEKAFTHELEQQVTARTRELIQINESLRKSEERYHLMVEEVQEYSILYLNSNGIVENWNVGAEKIKGYKSDEIIGKYFAIFYTKEDQKNKLPEKLLTLAREKGKVIHEGWRARKDGSLFWASVVITAVHNKKGDVIGFSKVTHDLTERKKADDKLKMNALELEQKNNELEEMNKELQSFAYISSHDLQEPLRKIQTFASQIIEKEAERLSENGKDKFKRMQNAAQRMQTLINDLLAYSRTNAQERIFIKTDLAQIVHEVKEDLTEELEQKSAVIEIEQTCEVEIIPFQFKQLLYNLISNSLKFSNPDIPIVIKIKSKCALGKDLENEKLIPAKKYCHIEVSDNGIGFEAQYNKKIFEVFQRLHGRDRYNGTGIGLAIVKKIVENHNGIITASGIQNKGASFDIYIPVE</sequence>
<feature type="domain" description="PAC" evidence="9">
    <location>
        <begin position="890"/>
        <end position="942"/>
    </location>
</feature>
<dbReference type="Gene3D" id="2.10.70.100">
    <property type="match status" value="1"/>
</dbReference>
<dbReference type="SMART" id="SM00091">
    <property type="entry name" value="PAS"/>
    <property type="match status" value="7"/>
</dbReference>
<dbReference type="InterPro" id="IPR052162">
    <property type="entry name" value="Sensor_kinase/Photoreceptor"/>
</dbReference>
<dbReference type="InterPro" id="IPR035965">
    <property type="entry name" value="PAS-like_dom_sf"/>
</dbReference>
<dbReference type="EMBL" id="JUIV01000001">
    <property type="protein sequence ID" value="RYJ40805.1"/>
    <property type="molecule type" value="Genomic_DNA"/>
</dbReference>
<accession>A0A444W4K0</accession>
<gene>
    <name evidence="10" type="ORF">NU08_0242</name>
</gene>
<organism evidence="10 11">
    <name type="scientific">Flavobacterium anhuiense</name>
    <dbReference type="NCBI Taxonomy" id="459526"/>
    <lineage>
        <taxon>Bacteria</taxon>
        <taxon>Pseudomonadati</taxon>
        <taxon>Bacteroidota</taxon>
        <taxon>Flavobacteriia</taxon>
        <taxon>Flavobacteriales</taxon>
        <taxon>Flavobacteriaceae</taxon>
        <taxon>Flavobacterium</taxon>
    </lineage>
</organism>
<keyword evidence="3" id="KW-0597">Phosphoprotein</keyword>
<dbReference type="Gene3D" id="3.30.565.10">
    <property type="entry name" value="Histidine kinase-like ATPase, C-terminal domain"/>
    <property type="match status" value="1"/>
</dbReference>
<dbReference type="GO" id="GO:0000155">
    <property type="term" value="F:phosphorelay sensor kinase activity"/>
    <property type="evidence" value="ECO:0007669"/>
    <property type="project" value="InterPro"/>
</dbReference>
<evidence type="ECO:0000259" key="9">
    <source>
        <dbReference type="PROSITE" id="PS50113"/>
    </source>
</evidence>
<dbReference type="Pfam" id="PF08447">
    <property type="entry name" value="PAS_3"/>
    <property type="match status" value="2"/>
</dbReference>
<dbReference type="Pfam" id="PF00512">
    <property type="entry name" value="HisKA"/>
    <property type="match status" value="1"/>
</dbReference>
<dbReference type="SMART" id="SM00388">
    <property type="entry name" value="HisKA"/>
    <property type="match status" value="1"/>
</dbReference>
<dbReference type="PANTHER" id="PTHR43304">
    <property type="entry name" value="PHYTOCHROME-LIKE PROTEIN CPH1"/>
    <property type="match status" value="1"/>
</dbReference>
<comment type="catalytic activity">
    <reaction evidence="1">
        <text>ATP + protein L-histidine = ADP + protein N-phospho-L-histidine.</text>
        <dbReference type="EC" id="2.7.13.3"/>
    </reaction>
</comment>
<dbReference type="PROSITE" id="PS50113">
    <property type="entry name" value="PAC"/>
    <property type="match status" value="4"/>
</dbReference>
<reference evidence="10 11" key="1">
    <citation type="submission" date="2014-12" db="EMBL/GenBank/DDBJ databases">
        <title>Genome sequence of Flavobacterium anhuiense RCM74.</title>
        <authorList>
            <person name="Kim J.F."/>
            <person name="Song J.Y."/>
            <person name="Kwak M.-J."/>
            <person name="Lee S.-W."/>
        </authorList>
    </citation>
    <scope>NUCLEOTIDE SEQUENCE [LARGE SCALE GENOMIC DNA]</scope>
    <source>
        <strain evidence="10 11">RCM74</strain>
    </source>
</reference>
<feature type="domain" description="PAC" evidence="9">
    <location>
        <begin position="1030"/>
        <end position="1088"/>
    </location>
</feature>
<keyword evidence="4" id="KW-0808">Transferase</keyword>
<dbReference type="PANTHER" id="PTHR43304:SF1">
    <property type="entry name" value="PAC DOMAIN-CONTAINING PROTEIN"/>
    <property type="match status" value="1"/>
</dbReference>
<feature type="domain" description="PAS" evidence="8">
    <location>
        <begin position="560"/>
        <end position="632"/>
    </location>
</feature>
<protein>
    <recommendedName>
        <fullName evidence="2">histidine kinase</fullName>
        <ecNumber evidence="2">2.7.13.3</ecNumber>
    </recommendedName>
</protein>
<dbReference type="FunFam" id="3.30.450.20:FF:000099">
    <property type="entry name" value="Sensory box sensor histidine kinase"/>
    <property type="match status" value="1"/>
</dbReference>
<dbReference type="Pfam" id="PF02518">
    <property type="entry name" value="HATPase_c"/>
    <property type="match status" value="1"/>
</dbReference>
<evidence type="ECO:0000313" key="11">
    <source>
        <dbReference type="Proteomes" id="UP000290433"/>
    </source>
</evidence>
<dbReference type="PROSITE" id="PS50109">
    <property type="entry name" value="HIS_KIN"/>
    <property type="match status" value="1"/>
</dbReference>
<dbReference type="SUPFAM" id="SSF55874">
    <property type="entry name" value="ATPase domain of HSP90 chaperone/DNA topoisomerase II/histidine kinase"/>
    <property type="match status" value="1"/>
</dbReference>
<dbReference type="CDD" id="cd00082">
    <property type="entry name" value="HisKA"/>
    <property type="match status" value="1"/>
</dbReference>
<dbReference type="PROSITE" id="PS50112">
    <property type="entry name" value="PAS"/>
    <property type="match status" value="3"/>
</dbReference>
<dbReference type="InterPro" id="IPR004358">
    <property type="entry name" value="Sig_transdc_His_kin-like_C"/>
</dbReference>
<comment type="caution">
    <text evidence="10">The sequence shown here is derived from an EMBL/GenBank/DDBJ whole genome shotgun (WGS) entry which is preliminary data.</text>
</comment>
<dbReference type="SUPFAM" id="SSF47384">
    <property type="entry name" value="Homodimeric domain of signal transducing histidine kinase"/>
    <property type="match status" value="1"/>
</dbReference>
<dbReference type="InterPro" id="IPR003661">
    <property type="entry name" value="HisK_dim/P_dom"/>
</dbReference>
<evidence type="ECO:0000259" key="7">
    <source>
        <dbReference type="PROSITE" id="PS50109"/>
    </source>
</evidence>
<evidence type="ECO:0000256" key="2">
    <source>
        <dbReference type="ARBA" id="ARBA00012438"/>
    </source>
</evidence>
<feature type="domain" description="Histidine kinase" evidence="7">
    <location>
        <begin position="1113"/>
        <end position="1339"/>
    </location>
</feature>
<dbReference type="Pfam" id="PF08448">
    <property type="entry name" value="PAS_4"/>
    <property type="match status" value="3"/>
</dbReference>
<dbReference type="NCBIfam" id="TIGR00229">
    <property type="entry name" value="sensory_box"/>
    <property type="match status" value="4"/>
</dbReference>
<keyword evidence="6" id="KW-0175">Coiled coil</keyword>
<dbReference type="EC" id="2.7.13.3" evidence="2"/>
<dbReference type="PRINTS" id="PR00344">
    <property type="entry name" value="BCTRLSENSOR"/>
</dbReference>
<dbReference type="Proteomes" id="UP000290433">
    <property type="component" value="Unassembled WGS sequence"/>
</dbReference>
<evidence type="ECO:0000256" key="4">
    <source>
        <dbReference type="ARBA" id="ARBA00022679"/>
    </source>
</evidence>
<feature type="domain" description="PAC" evidence="9">
    <location>
        <begin position="764"/>
        <end position="818"/>
    </location>
</feature>
<evidence type="ECO:0000259" key="8">
    <source>
        <dbReference type="PROSITE" id="PS50112"/>
    </source>
</evidence>
<dbReference type="InterPro" id="IPR003594">
    <property type="entry name" value="HATPase_dom"/>
</dbReference>
<evidence type="ECO:0000256" key="6">
    <source>
        <dbReference type="SAM" id="Coils"/>
    </source>
</evidence>
<dbReference type="SUPFAM" id="SSF55785">
    <property type="entry name" value="PYP-like sensor domain (PAS domain)"/>
    <property type="match status" value="8"/>
</dbReference>
<dbReference type="InterPro" id="IPR000014">
    <property type="entry name" value="PAS"/>
</dbReference>
<evidence type="ECO:0000256" key="1">
    <source>
        <dbReference type="ARBA" id="ARBA00000085"/>
    </source>
</evidence>
<dbReference type="InterPro" id="IPR036890">
    <property type="entry name" value="HATPase_C_sf"/>
</dbReference>
<dbReference type="InterPro" id="IPR013655">
    <property type="entry name" value="PAS_fold_3"/>
</dbReference>
<feature type="domain" description="PAC" evidence="9">
    <location>
        <begin position="634"/>
        <end position="686"/>
    </location>
</feature>
<feature type="coiled-coil region" evidence="6">
    <location>
        <begin position="1083"/>
        <end position="1113"/>
    </location>
</feature>
<proteinExistence type="predicted"/>
<dbReference type="InterPro" id="IPR036097">
    <property type="entry name" value="HisK_dim/P_sf"/>
</dbReference>
<dbReference type="RefSeq" id="WP_129745354.1">
    <property type="nucleotide sequence ID" value="NZ_JUIV01000001.1"/>
</dbReference>
<dbReference type="CDD" id="cd00130">
    <property type="entry name" value="PAS"/>
    <property type="match status" value="3"/>
</dbReference>
<evidence type="ECO:0000256" key="3">
    <source>
        <dbReference type="ARBA" id="ARBA00022553"/>
    </source>
</evidence>
<dbReference type="OrthoDB" id="9766459at2"/>
<dbReference type="Pfam" id="PF13426">
    <property type="entry name" value="PAS_9"/>
    <property type="match status" value="1"/>
</dbReference>
<dbReference type="Gene3D" id="1.10.287.130">
    <property type="match status" value="1"/>
</dbReference>
<dbReference type="InterPro" id="IPR013656">
    <property type="entry name" value="PAS_4"/>
</dbReference>
<dbReference type="SMART" id="SM00387">
    <property type="entry name" value="HATPase_c"/>
    <property type="match status" value="1"/>
</dbReference>
<dbReference type="InterPro" id="IPR005467">
    <property type="entry name" value="His_kinase_dom"/>
</dbReference>
<evidence type="ECO:0000313" key="10">
    <source>
        <dbReference type="EMBL" id="RYJ40805.1"/>
    </source>
</evidence>
<feature type="domain" description="PAS" evidence="8">
    <location>
        <begin position="961"/>
        <end position="1033"/>
    </location>
</feature>
<dbReference type="InterPro" id="IPR001610">
    <property type="entry name" value="PAC"/>
</dbReference>
<dbReference type="Pfam" id="PF13188">
    <property type="entry name" value="PAS_8"/>
    <property type="match status" value="1"/>
</dbReference>
<evidence type="ECO:0000256" key="5">
    <source>
        <dbReference type="ARBA" id="ARBA00022777"/>
    </source>
</evidence>
<dbReference type="SMART" id="SM00086">
    <property type="entry name" value="PAC"/>
    <property type="match status" value="4"/>
</dbReference>
<dbReference type="InterPro" id="IPR000700">
    <property type="entry name" value="PAS-assoc_C"/>
</dbReference>
<feature type="domain" description="PAS" evidence="8">
    <location>
        <begin position="819"/>
        <end position="858"/>
    </location>
</feature>